<dbReference type="EMBL" id="FOLB01000014">
    <property type="protein sequence ID" value="SFC90853.1"/>
    <property type="molecule type" value="Genomic_DNA"/>
</dbReference>
<evidence type="ECO:0000313" key="4">
    <source>
        <dbReference type="Proteomes" id="UP000198832"/>
    </source>
</evidence>
<feature type="transmembrane region" description="Helical" evidence="2">
    <location>
        <begin position="62"/>
        <end position="82"/>
    </location>
</feature>
<name>A0A1I1N7U4_9ACTN</name>
<keyword evidence="2" id="KW-0472">Membrane</keyword>
<evidence type="ECO:0000256" key="2">
    <source>
        <dbReference type="SAM" id="Phobius"/>
    </source>
</evidence>
<dbReference type="AlphaFoldDB" id="A0A1I1N7U4"/>
<dbReference type="RefSeq" id="WP_091126017.1">
    <property type="nucleotide sequence ID" value="NZ_FOLB01000014.1"/>
</dbReference>
<gene>
    <name evidence="3" type="ORF">SAMN04487968_11419</name>
</gene>
<dbReference type="OrthoDB" id="3790815at2"/>
<keyword evidence="2" id="KW-0812">Transmembrane</keyword>
<feature type="region of interest" description="Disordered" evidence="1">
    <location>
        <begin position="83"/>
        <end position="109"/>
    </location>
</feature>
<accession>A0A1I1N7U4</accession>
<reference evidence="3 4" key="1">
    <citation type="submission" date="2016-10" db="EMBL/GenBank/DDBJ databases">
        <authorList>
            <person name="de Groot N.N."/>
        </authorList>
    </citation>
    <scope>NUCLEOTIDE SEQUENCE [LARGE SCALE GENOMIC DNA]</scope>
    <source>
        <strain evidence="3 4">CGMCC 1.7056</strain>
    </source>
</reference>
<evidence type="ECO:0000256" key="1">
    <source>
        <dbReference type="SAM" id="MobiDB-lite"/>
    </source>
</evidence>
<protein>
    <submittedName>
        <fullName evidence="3">Uncharacterized protein</fullName>
    </submittedName>
</protein>
<evidence type="ECO:0000313" key="3">
    <source>
        <dbReference type="EMBL" id="SFC90853.1"/>
    </source>
</evidence>
<proteinExistence type="predicted"/>
<dbReference type="STRING" id="574651.SAMN04487968_11419"/>
<sequence>MPETPDEELVRRLLADARHDEPMPADVAARLDSVLGDLAADGPRPAEVTPLRRPDRTGRRRWAVALVAAAAAVVAIAVAPRISMSPSGGESSDSTAADSAGGTSSGSAAGKSLGAAVLHRDTLAADVRAARRRLSASLHALQSQGPTELASGCAPADWGPGSPAPALLDGQDVVLVLRPPAGDRQVVDVLECGTARQLASVTLPAP</sequence>
<organism evidence="3 4">
    <name type="scientific">Nocardioides terrae</name>
    <dbReference type="NCBI Taxonomy" id="574651"/>
    <lineage>
        <taxon>Bacteria</taxon>
        <taxon>Bacillati</taxon>
        <taxon>Actinomycetota</taxon>
        <taxon>Actinomycetes</taxon>
        <taxon>Propionibacteriales</taxon>
        <taxon>Nocardioidaceae</taxon>
        <taxon>Nocardioides</taxon>
    </lineage>
</organism>
<dbReference type="Proteomes" id="UP000198832">
    <property type="component" value="Unassembled WGS sequence"/>
</dbReference>
<keyword evidence="4" id="KW-1185">Reference proteome</keyword>
<keyword evidence="2" id="KW-1133">Transmembrane helix</keyword>